<keyword evidence="7" id="KW-1185">Reference proteome</keyword>
<comment type="similarity">
    <text evidence="1">Belongs to the short-chain fatty acyl-CoA assimilation regulator (ScfR) family.</text>
</comment>
<dbReference type="InterPro" id="IPR010359">
    <property type="entry name" value="IrrE_HExxH"/>
</dbReference>
<dbReference type="Pfam" id="PF13560">
    <property type="entry name" value="HTH_31"/>
    <property type="match status" value="1"/>
</dbReference>
<evidence type="ECO:0000259" key="5">
    <source>
        <dbReference type="PROSITE" id="PS50943"/>
    </source>
</evidence>
<keyword evidence="2" id="KW-0805">Transcription regulation</keyword>
<dbReference type="Proteomes" id="UP000006072">
    <property type="component" value="Unassembled WGS sequence"/>
</dbReference>
<accession>K0VLY0</accession>
<evidence type="ECO:0000313" key="6">
    <source>
        <dbReference type="EMBL" id="EJZ12154.1"/>
    </source>
</evidence>
<gene>
    <name evidence="6" type="ORF">MVAC_02821</name>
</gene>
<dbReference type="Pfam" id="PF09856">
    <property type="entry name" value="ScfRs"/>
    <property type="match status" value="1"/>
</dbReference>
<dbReference type="PIRSF" id="PIRSF019251">
    <property type="entry name" value="Rv0465c"/>
    <property type="match status" value="1"/>
</dbReference>
<dbReference type="InterPro" id="IPR050807">
    <property type="entry name" value="TransReg_Diox_bact_type"/>
</dbReference>
<dbReference type="PATRIC" id="fig|1194972.3.peg.571"/>
<dbReference type="InterPro" id="IPR010982">
    <property type="entry name" value="Lambda_DNA-bd_dom_sf"/>
</dbReference>
<organism evidence="6 7">
    <name type="scientific">Mycolicibacterium vaccae ATCC 25954</name>
    <dbReference type="NCBI Taxonomy" id="1194972"/>
    <lineage>
        <taxon>Bacteria</taxon>
        <taxon>Bacillati</taxon>
        <taxon>Actinomycetota</taxon>
        <taxon>Actinomycetes</taxon>
        <taxon>Mycobacteriales</taxon>
        <taxon>Mycobacteriaceae</taxon>
        <taxon>Mycolicibacterium</taxon>
    </lineage>
</organism>
<dbReference type="HOGENOM" id="CLU_046383_0_0_11"/>
<dbReference type="CDD" id="cd00093">
    <property type="entry name" value="HTH_XRE"/>
    <property type="match status" value="1"/>
</dbReference>
<reference evidence="6 7" key="1">
    <citation type="journal article" date="2012" name="J. Bacteriol.">
        <title>Complete Genome Sequence of Mycobacterium vaccae Type Strain ATCC 25954.</title>
        <authorList>
            <person name="Ho Y.S."/>
            <person name="Adroub S.A."/>
            <person name="Abadi M."/>
            <person name="Al Alwan B."/>
            <person name="Alkhateeb R."/>
            <person name="Gao G."/>
            <person name="Ragab A."/>
            <person name="Ali S."/>
            <person name="van Soolingen D."/>
            <person name="Bitter W."/>
            <person name="Pain A."/>
            <person name="Abdallah A.M."/>
        </authorList>
    </citation>
    <scope>NUCLEOTIDE SEQUENCE [LARGE SCALE GENOMIC DNA]</scope>
    <source>
        <strain evidence="6 7">ATCC 25954</strain>
    </source>
</reference>
<dbReference type="EMBL" id="ALQA01000004">
    <property type="protein sequence ID" value="EJZ12154.1"/>
    <property type="molecule type" value="Genomic_DNA"/>
</dbReference>
<evidence type="ECO:0000313" key="7">
    <source>
        <dbReference type="Proteomes" id="UP000006072"/>
    </source>
</evidence>
<evidence type="ECO:0000256" key="1">
    <source>
        <dbReference type="ARBA" id="ARBA00007227"/>
    </source>
</evidence>
<dbReference type="GO" id="GO:0005829">
    <property type="term" value="C:cytosol"/>
    <property type="evidence" value="ECO:0007669"/>
    <property type="project" value="TreeGrafter"/>
</dbReference>
<dbReference type="Gene3D" id="1.10.260.40">
    <property type="entry name" value="lambda repressor-like DNA-binding domains"/>
    <property type="match status" value="1"/>
</dbReference>
<name>K0VLY0_MYCVA</name>
<dbReference type="InterPro" id="IPR018653">
    <property type="entry name" value="ScfR_C"/>
</dbReference>
<dbReference type="eggNOG" id="COG1396">
    <property type="taxonomic scope" value="Bacteria"/>
</dbReference>
<proteinExistence type="inferred from homology"/>
<dbReference type="PROSITE" id="PS50943">
    <property type="entry name" value="HTH_CROC1"/>
    <property type="match status" value="1"/>
</dbReference>
<protein>
    <submittedName>
        <fullName evidence="6">XRE family transcriptional regulator</fullName>
    </submittedName>
</protein>
<dbReference type="GO" id="GO:0003677">
    <property type="term" value="F:DNA binding"/>
    <property type="evidence" value="ECO:0007669"/>
    <property type="project" value="UniProtKB-KW"/>
</dbReference>
<evidence type="ECO:0000256" key="4">
    <source>
        <dbReference type="ARBA" id="ARBA00023163"/>
    </source>
</evidence>
<dbReference type="eggNOG" id="COG3800">
    <property type="taxonomic scope" value="Bacteria"/>
</dbReference>
<evidence type="ECO:0000256" key="2">
    <source>
        <dbReference type="ARBA" id="ARBA00023015"/>
    </source>
</evidence>
<dbReference type="SMART" id="SM00530">
    <property type="entry name" value="HTH_XRE"/>
    <property type="match status" value="1"/>
</dbReference>
<dbReference type="InterPro" id="IPR026281">
    <property type="entry name" value="HTH_RamB"/>
</dbReference>
<dbReference type="GO" id="GO:0003700">
    <property type="term" value="F:DNA-binding transcription factor activity"/>
    <property type="evidence" value="ECO:0007669"/>
    <property type="project" value="TreeGrafter"/>
</dbReference>
<sequence>MVDKVFAGIRLRRLREERGLSQVELARILAISSSYLNQIEHDARPMTVTVLVRLTEVFGIDPAFFAPRDTARQLAELREALPEVAPGVPHPTSDLQQLATSMPEVADAVIGLYRRYRDAMVQLEALTDSRSEGPSSMPHEHVRDFFYRHQNYVDVIDRQAEDLAAEIAKLGGERTGSLRAFLEQRHGIRVVPGRQERDGDLYTFDASRGVLTLAADLREGQQAFRMATQIALLDASSTLDQVLDAETWPDETTRDLARLGLAHHFASALILPYTTFHTAAERFRYDVEMLSEHFEVSYETIAHRLSTLQRPGLRGVPFILVRVDKAGNISKRQSATGFHFSHTGGTCPLWNVYDAFATPGKVDVQIAEMPDGQRYLWVARTVIRRRGGHGTTAKTFVVGLGCELRQAGRLVYSKGLDLVDPDVVPIGPGCRTCDRQRCPQRATPPIGRQLSVDATRGRFVPYPLTFPGRPGQHVENSSATG</sequence>
<dbReference type="InterPro" id="IPR001387">
    <property type="entry name" value="Cro/C1-type_HTH"/>
</dbReference>
<comment type="caution">
    <text evidence="6">The sequence shown here is derived from an EMBL/GenBank/DDBJ whole genome shotgun (WGS) entry which is preliminary data.</text>
</comment>
<dbReference type="PANTHER" id="PTHR46797">
    <property type="entry name" value="HTH-TYPE TRANSCRIPTIONAL REGULATOR"/>
    <property type="match status" value="1"/>
</dbReference>
<dbReference type="AlphaFoldDB" id="K0VLY0"/>
<keyword evidence="4" id="KW-0804">Transcription</keyword>
<dbReference type="PANTHER" id="PTHR46797:SF23">
    <property type="entry name" value="HTH-TYPE TRANSCRIPTIONAL REGULATOR SUTR"/>
    <property type="match status" value="1"/>
</dbReference>
<dbReference type="SUPFAM" id="SSF47413">
    <property type="entry name" value="lambda repressor-like DNA-binding domains"/>
    <property type="match status" value="1"/>
</dbReference>
<feature type="domain" description="HTH cro/C1-type" evidence="5">
    <location>
        <begin position="11"/>
        <end position="65"/>
    </location>
</feature>
<dbReference type="Pfam" id="PF06114">
    <property type="entry name" value="Peptidase_M78"/>
    <property type="match status" value="1"/>
</dbReference>
<evidence type="ECO:0000256" key="3">
    <source>
        <dbReference type="ARBA" id="ARBA00023125"/>
    </source>
</evidence>
<keyword evidence="3" id="KW-0238">DNA-binding</keyword>